<keyword evidence="6" id="KW-0812">Transmembrane</keyword>
<protein>
    <submittedName>
        <fullName evidence="9">Copper resistance protein CopC</fullName>
    </submittedName>
</protein>
<dbReference type="EMBL" id="CP137640">
    <property type="protein sequence ID" value="WVX79903.1"/>
    <property type="molecule type" value="Genomic_DNA"/>
</dbReference>
<dbReference type="InterPro" id="IPR014755">
    <property type="entry name" value="Cu-Rt/internalin_Ig-like"/>
</dbReference>
<evidence type="ECO:0000256" key="3">
    <source>
        <dbReference type="ARBA" id="ARBA00022729"/>
    </source>
</evidence>
<reference evidence="9 10" key="1">
    <citation type="submission" date="2023-10" db="EMBL/GenBank/DDBJ databases">
        <title>Niallia locisalis sp.nov. isolated from a salt pond sample.</title>
        <authorList>
            <person name="Li X.-J."/>
            <person name="Dong L."/>
        </authorList>
    </citation>
    <scope>NUCLEOTIDE SEQUENCE [LARGE SCALE GENOMIC DNA]</scope>
    <source>
        <strain evidence="9 10">DSM 29761</strain>
    </source>
</reference>
<dbReference type="PANTHER" id="PTHR34820:SF4">
    <property type="entry name" value="INNER MEMBRANE PROTEIN YEBZ"/>
    <property type="match status" value="1"/>
</dbReference>
<keyword evidence="6" id="KW-1133">Transmembrane helix</keyword>
<evidence type="ECO:0000256" key="1">
    <source>
        <dbReference type="ARBA" id="ARBA00004196"/>
    </source>
</evidence>
<feature type="compositionally biased region" description="Basic and acidic residues" evidence="5">
    <location>
        <begin position="120"/>
        <end position="136"/>
    </location>
</feature>
<dbReference type="PANTHER" id="PTHR34820">
    <property type="entry name" value="INNER MEMBRANE PROTEIN YEBZ"/>
    <property type="match status" value="1"/>
</dbReference>
<feature type="signal peptide" evidence="7">
    <location>
        <begin position="1"/>
        <end position="21"/>
    </location>
</feature>
<evidence type="ECO:0000256" key="2">
    <source>
        <dbReference type="ARBA" id="ARBA00022723"/>
    </source>
</evidence>
<feature type="transmembrane region" description="Helical" evidence="6">
    <location>
        <begin position="160"/>
        <end position="181"/>
    </location>
</feature>
<keyword evidence="2" id="KW-0479">Metal-binding</keyword>
<feature type="domain" description="CopC" evidence="8">
    <location>
        <begin position="22"/>
        <end position="114"/>
    </location>
</feature>
<dbReference type="Pfam" id="PF04234">
    <property type="entry name" value="CopC"/>
    <property type="match status" value="1"/>
</dbReference>
<evidence type="ECO:0000259" key="8">
    <source>
        <dbReference type="Pfam" id="PF04234"/>
    </source>
</evidence>
<dbReference type="InterPro" id="IPR032694">
    <property type="entry name" value="CopC/D"/>
</dbReference>
<evidence type="ECO:0000256" key="5">
    <source>
        <dbReference type="SAM" id="MobiDB-lite"/>
    </source>
</evidence>
<dbReference type="RefSeq" id="WP_338448834.1">
    <property type="nucleotide sequence ID" value="NZ_CP137640.1"/>
</dbReference>
<comment type="subcellular location">
    <subcellularLocation>
        <location evidence="1">Cell envelope</location>
    </subcellularLocation>
</comment>
<dbReference type="Proteomes" id="UP001357223">
    <property type="component" value="Chromosome"/>
</dbReference>
<keyword evidence="3 7" id="KW-0732">Signal</keyword>
<sequence length="185" mass="20387">MKKTSFLTLIFFLLFVHNAMAHTGLESSFPQDGAVLKEEVQNITLTFESKIEQGSTFELVNSEGASIAVENIALAENQIEGNLSKPLENEDYKVNWSIIGADGHPIDGVVSFTVDVPAKDTPVEEKDETIEKKETTEQAQSPAPVEENKQGTEQDNNSSYLVPVLIGILAIIIVISFAFMMKRKK</sequence>
<keyword evidence="4" id="KW-0186">Copper</keyword>
<evidence type="ECO:0000256" key="7">
    <source>
        <dbReference type="SAM" id="SignalP"/>
    </source>
</evidence>
<proteinExistence type="predicted"/>
<dbReference type="SUPFAM" id="SSF81296">
    <property type="entry name" value="E set domains"/>
    <property type="match status" value="1"/>
</dbReference>
<evidence type="ECO:0000313" key="10">
    <source>
        <dbReference type="Proteomes" id="UP001357223"/>
    </source>
</evidence>
<organism evidence="9 10">
    <name type="scientific">Niallia oryzisoli</name>
    <dbReference type="NCBI Taxonomy" id="1737571"/>
    <lineage>
        <taxon>Bacteria</taxon>
        <taxon>Bacillati</taxon>
        <taxon>Bacillota</taxon>
        <taxon>Bacilli</taxon>
        <taxon>Bacillales</taxon>
        <taxon>Bacillaceae</taxon>
        <taxon>Niallia</taxon>
    </lineage>
</organism>
<gene>
    <name evidence="9" type="ORF">R4Z09_21820</name>
</gene>
<keyword evidence="6" id="KW-0472">Membrane</keyword>
<feature type="region of interest" description="Disordered" evidence="5">
    <location>
        <begin position="120"/>
        <end position="156"/>
    </location>
</feature>
<feature type="chain" id="PRO_5045348938" evidence="7">
    <location>
        <begin position="22"/>
        <end position="185"/>
    </location>
</feature>
<evidence type="ECO:0000256" key="6">
    <source>
        <dbReference type="SAM" id="Phobius"/>
    </source>
</evidence>
<dbReference type="InterPro" id="IPR014756">
    <property type="entry name" value="Ig_E-set"/>
</dbReference>
<accession>A0ABZ2C911</accession>
<keyword evidence="10" id="KW-1185">Reference proteome</keyword>
<evidence type="ECO:0000256" key="4">
    <source>
        <dbReference type="ARBA" id="ARBA00023008"/>
    </source>
</evidence>
<evidence type="ECO:0000313" key="9">
    <source>
        <dbReference type="EMBL" id="WVX79903.1"/>
    </source>
</evidence>
<dbReference type="Gene3D" id="2.60.40.1220">
    <property type="match status" value="1"/>
</dbReference>
<dbReference type="InterPro" id="IPR007348">
    <property type="entry name" value="CopC_dom"/>
</dbReference>
<name>A0ABZ2C911_9BACI</name>